<accession>A0A372LET4</accession>
<dbReference type="RefSeq" id="WP_117328187.1">
    <property type="nucleotide sequence ID" value="NZ_QVTE01000055.1"/>
</dbReference>
<keyword evidence="2" id="KW-1185">Reference proteome</keyword>
<dbReference type="EMBL" id="QVTE01000055">
    <property type="protein sequence ID" value="RFU64528.1"/>
    <property type="molecule type" value="Genomic_DNA"/>
</dbReference>
<dbReference type="AlphaFoldDB" id="A0A372LET4"/>
<evidence type="ECO:0000313" key="2">
    <source>
        <dbReference type="Proteomes" id="UP000264541"/>
    </source>
</evidence>
<gene>
    <name evidence="1" type="ORF">D0469_18390</name>
</gene>
<reference evidence="1 2" key="1">
    <citation type="submission" date="2018-08" db="EMBL/GenBank/DDBJ databases">
        <title>Bacillus chawlae sp. nov., Bacillus glennii sp. nov., and Bacillus saganii sp. nov. Isolated from the Vehicle Assembly Building at Kennedy Space Center where the Viking Spacecraft were Assembled.</title>
        <authorList>
            <person name="Seuylemezian A."/>
            <person name="Vaishampayan P."/>
        </authorList>
    </citation>
    <scope>NUCLEOTIDE SEQUENCE [LARGE SCALE GENOMIC DNA]</scope>
    <source>
        <strain evidence="1 2">V47-23a</strain>
    </source>
</reference>
<proteinExistence type="predicted"/>
<comment type="caution">
    <text evidence="1">The sequence shown here is derived from an EMBL/GenBank/DDBJ whole genome shotgun (WGS) entry which is preliminary data.</text>
</comment>
<dbReference type="OrthoDB" id="2926916at2"/>
<sequence>MGYQELYNQFLYHLGCSEEFKRLKEACAEDPRAYFSYGEKESEHKARAYHYRALLAQQFPGQIPMGF</sequence>
<protein>
    <submittedName>
        <fullName evidence="1">Uncharacterized protein</fullName>
    </submittedName>
</protein>
<organism evidence="1 2">
    <name type="scientific">Peribacillus saganii</name>
    <dbReference type="NCBI Taxonomy" id="2303992"/>
    <lineage>
        <taxon>Bacteria</taxon>
        <taxon>Bacillati</taxon>
        <taxon>Bacillota</taxon>
        <taxon>Bacilli</taxon>
        <taxon>Bacillales</taxon>
        <taxon>Bacillaceae</taxon>
        <taxon>Peribacillus</taxon>
    </lineage>
</organism>
<evidence type="ECO:0000313" key="1">
    <source>
        <dbReference type="EMBL" id="RFU64528.1"/>
    </source>
</evidence>
<name>A0A372LET4_9BACI</name>
<dbReference type="Proteomes" id="UP000264541">
    <property type="component" value="Unassembled WGS sequence"/>
</dbReference>